<accession>A0ABY4S653</accession>
<gene>
    <name evidence="2" type="ORF">MW290_11675</name>
</gene>
<keyword evidence="1" id="KW-0732">Signal</keyword>
<evidence type="ECO:0000313" key="2">
    <source>
        <dbReference type="EMBL" id="URI06561.1"/>
    </source>
</evidence>
<evidence type="ECO:0000313" key="3">
    <source>
        <dbReference type="Proteomes" id="UP001056201"/>
    </source>
</evidence>
<dbReference type="Proteomes" id="UP001056201">
    <property type="component" value="Chromosome 1"/>
</dbReference>
<organism evidence="2 3">
    <name type="scientific">Aquincola tertiaricarbonis</name>
    <dbReference type="NCBI Taxonomy" id="391953"/>
    <lineage>
        <taxon>Bacteria</taxon>
        <taxon>Pseudomonadati</taxon>
        <taxon>Pseudomonadota</taxon>
        <taxon>Betaproteobacteria</taxon>
        <taxon>Burkholderiales</taxon>
        <taxon>Sphaerotilaceae</taxon>
        <taxon>Aquincola</taxon>
    </lineage>
</organism>
<dbReference type="EMBL" id="CP097635">
    <property type="protein sequence ID" value="URI06561.1"/>
    <property type="molecule type" value="Genomic_DNA"/>
</dbReference>
<keyword evidence="3" id="KW-1185">Reference proteome</keyword>
<sequence length="271" mass="29037">MNLRKPRLPARLAVALALAATAGTPWAASPGFVTLSADGERVMTRCNPRNLAAQQRCRVASLPGEAGYTLVASRSSAVVKNDVVIGQLLDRVWKRSSDGSHIFGLQLQLNANAYDLTGLSFNANDVFRQVREDKAVAIAYYPGSALKALKKAGRTLQGLNEVPPVDDDDDDADEQAAGVAAVDAAADAGNEPIDYTGPRRPLRNNGWVDFRIDANAAEPQGPSSAHSPWLLVRTKAPAGYSVQPFAIRLLSSDFPDSSQFTELYLSGYQPD</sequence>
<protein>
    <submittedName>
        <fullName evidence="2">Uncharacterized protein</fullName>
    </submittedName>
</protein>
<name>A0ABY4S653_AQUTE</name>
<reference evidence="2" key="1">
    <citation type="submission" date="2022-05" db="EMBL/GenBank/DDBJ databases">
        <title>An RpoN-dependent PEP-CTERM gene is involved in floc formation of an Aquincola tertiaricarbonis strain.</title>
        <authorList>
            <person name="Qiu D."/>
            <person name="Xia M."/>
        </authorList>
    </citation>
    <scope>NUCLEOTIDE SEQUENCE</scope>
    <source>
        <strain evidence="2">RN12</strain>
    </source>
</reference>
<dbReference type="RefSeq" id="WP_250194823.1">
    <property type="nucleotide sequence ID" value="NZ_CP097635.1"/>
</dbReference>
<feature type="signal peptide" evidence="1">
    <location>
        <begin position="1"/>
        <end position="27"/>
    </location>
</feature>
<proteinExistence type="predicted"/>
<feature type="chain" id="PRO_5045778895" evidence="1">
    <location>
        <begin position="28"/>
        <end position="271"/>
    </location>
</feature>
<evidence type="ECO:0000256" key="1">
    <source>
        <dbReference type="SAM" id="SignalP"/>
    </source>
</evidence>